<dbReference type="OMA" id="HSGREEC"/>
<keyword evidence="4" id="KW-1185">Reference proteome</keyword>
<keyword evidence="1" id="KW-1133">Transmembrane helix</keyword>
<dbReference type="GO" id="GO:0016020">
    <property type="term" value="C:membrane"/>
    <property type="evidence" value="ECO:0007669"/>
    <property type="project" value="TreeGrafter"/>
</dbReference>
<dbReference type="HOGENOM" id="CLU_056812_2_0_1"/>
<dbReference type="EMBL" id="AGCU01106768">
    <property type="status" value="NOT_ANNOTATED_CDS"/>
    <property type="molecule type" value="Genomic_DNA"/>
</dbReference>
<protein>
    <recommendedName>
        <fullName evidence="2">Phospholipid/glycerol acyltransferase domain-containing protein</fullName>
    </recommendedName>
</protein>
<dbReference type="EMBL" id="AGCU01106770">
    <property type="status" value="NOT_ANNOTATED_CDS"/>
    <property type="molecule type" value="Genomic_DNA"/>
</dbReference>
<dbReference type="EMBL" id="AGCU01106766">
    <property type="status" value="NOT_ANNOTATED_CDS"/>
    <property type="molecule type" value="Genomic_DNA"/>
</dbReference>
<evidence type="ECO:0000313" key="3">
    <source>
        <dbReference type="Ensembl" id="ENSPSIP00000016412.1"/>
    </source>
</evidence>
<dbReference type="EMBL" id="AGCU01106767">
    <property type="status" value="NOT_ANNOTATED_CDS"/>
    <property type="molecule type" value="Genomic_DNA"/>
</dbReference>
<evidence type="ECO:0000313" key="4">
    <source>
        <dbReference type="Proteomes" id="UP000007267"/>
    </source>
</evidence>
<keyword evidence="1" id="KW-0472">Membrane</keyword>
<dbReference type="AlphaFoldDB" id="K7G801"/>
<accession>K7G801</accession>
<dbReference type="EMBL" id="AGCU01106769">
    <property type="status" value="NOT_ANNOTATED_CDS"/>
    <property type="molecule type" value="Genomic_DNA"/>
</dbReference>
<organism evidence="3 4">
    <name type="scientific">Pelodiscus sinensis</name>
    <name type="common">Chinese softshell turtle</name>
    <name type="synonym">Trionyx sinensis</name>
    <dbReference type="NCBI Taxonomy" id="13735"/>
    <lineage>
        <taxon>Eukaryota</taxon>
        <taxon>Metazoa</taxon>
        <taxon>Chordata</taxon>
        <taxon>Craniata</taxon>
        <taxon>Vertebrata</taxon>
        <taxon>Euteleostomi</taxon>
        <taxon>Archelosauria</taxon>
        <taxon>Testudinata</taxon>
        <taxon>Testudines</taxon>
        <taxon>Cryptodira</taxon>
        <taxon>Trionychia</taxon>
        <taxon>Trionychidae</taxon>
        <taxon>Pelodiscus</taxon>
    </lineage>
</organism>
<proteinExistence type="predicted"/>
<dbReference type="Ensembl" id="ENSPSIT00000016488.1">
    <property type="protein sequence ID" value="ENSPSIP00000016412.1"/>
    <property type="gene ID" value="ENSPSIG00000014637.1"/>
</dbReference>
<reference evidence="4" key="1">
    <citation type="submission" date="2011-10" db="EMBL/GenBank/DDBJ databases">
        <authorList>
            <consortium name="Soft-shell Turtle Genome Consortium"/>
        </authorList>
    </citation>
    <scope>NUCLEOTIDE SEQUENCE [LARGE SCALE GENOMIC DNA]</scope>
    <source>
        <strain evidence="4">Daiwa-1</strain>
    </source>
</reference>
<dbReference type="Proteomes" id="UP000007267">
    <property type="component" value="Unassembled WGS sequence"/>
</dbReference>
<dbReference type="Pfam" id="PF01553">
    <property type="entry name" value="Acyltransferase"/>
    <property type="match status" value="1"/>
</dbReference>
<reference evidence="3" key="4">
    <citation type="submission" date="2025-09" db="UniProtKB">
        <authorList>
            <consortium name="Ensembl"/>
        </authorList>
    </citation>
    <scope>IDENTIFICATION</scope>
</reference>
<name>K7G801_PELSI</name>
<feature type="transmembrane region" description="Helical" evidence="1">
    <location>
        <begin position="6"/>
        <end position="27"/>
    </location>
</feature>
<evidence type="ECO:0000259" key="2">
    <source>
        <dbReference type="Pfam" id="PF01553"/>
    </source>
</evidence>
<dbReference type="PANTHER" id="PTHR22753">
    <property type="entry name" value="TRANSMEMBRANE PROTEIN 68"/>
    <property type="match status" value="1"/>
</dbReference>
<dbReference type="GO" id="GO:0016746">
    <property type="term" value="F:acyltransferase activity"/>
    <property type="evidence" value="ECO:0007669"/>
    <property type="project" value="InterPro"/>
</dbReference>
<dbReference type="GeneTree" id="ENSGT00390000011782"/>
<dbReference type="InterPro" id="IPR002123">
    <property type="entry name" value="Plipid/glycerol_acylTrfase"/>
</dbReference>
<dbReference type="PANTHER" id="PTHR22753:SF23">
    <property type="entry name" value="TRANSMEMBRANE PROTEIN 68"/>
    <property type="match status" value="1"/>
</dbReference>
<feature type="domain" description="Phospholipid/glycerol acyltransferase" evidence="2">
    <location>
        <begin position="64"/>
        <end position="182"/>
    </location>
</feature>
<keyword evidence="1" id="KW-0812">Transmembrane</keyword>
<sequence>MLPIILFVPLLIFIIFSCFLKLLLFIYKRKNSLREDFSSKAWDNARFLVASLFSVTGKLWHGYELHGMEKIPEGPGLIVYYHGPVPIDYCYFIYNLYIQKRRVCYSVVDHFIAMLPGVEIYLNLLPALHSGREECVEILKKGNLLGVAPGGAREAFCSDENYNFLWGNRTGFAQVAIDAKVVSVFLCVDINITH</sequence>
<reference evidence="4" key="2">
    <citation type="journal article" date="2013" name="Nat. Genet.">
        <title>The draft genomes of soft-shell turtle and green sea turtle yield insights into the development and evolution of the turtle-specific body plan.</title>
        <authorList>
            <person name="Wang Z."/>
            <person name="Pascual-Anaya J."/>
            <person name="Zadissa A."/>
            <person name="Li W."/>
            <person name="Niimura Y."/>
            <person name="Huang Z."/>
            <person name="Li C."/>
            <person name="White S."/>
            <person name="Xiong Z."/>
            <person name="Fang D."/>
            <person name="Wang B."/>
            <person name="Ming Y."/>
            <person name="Chen Y."/>
            <person name="Zheng Y."/>
            <person name="Kuraku S."/>
            <person name="Pignatelli M."/>
            <person name="Herrero J."/>
            <person name="Beal K."/>
            <person name="Nozawa M."/>
            <person name="Li Q."/>
            <person name="Wang J."/>
            <person name="Zhang H."/>
            <person name="Yu L."/>
            <person name="Shigenobu S."/>
            <person name="Wang J."/>
            <person name="Liu J."/>
            <person name="Flicek P."/>
            <person name="Searle S."/>
            <person name="Wang J."/>
            <person name="Kuratani S."/>
            <person name="Yin Y."/>
            <person name="Aken B."/>
            <person name="Zhang G."/>
            <person name="Irie N."/>
        </authorList>
    </citation>
    <scope>NUCLEOTIDE SEQUENCE [LARGE SCALE GENOMIC DNA]</scope>
    <source>
        <strain evidence="4">Daiwa-1</strain>
    </source>
</reference>
<reference evidence="3" key="3">
    <citation type="submission" date="2025-08" db="UniProtKB">
        <authorList>
            <consortium name="Ensembl"/>
        </authorList>
    </citation>
    <scope>IDENTIFICATION</scope>
</reference>
<evidence type="ECO:0000256" key="1">
    <source>
        <dbReference type="SAM" id="Phobius"/>
    </source>
</evidence>
<dbReference type="eggNOG" id="KOG4321">
    <property type="taxonomic scope" value="Eukaryota"/>
</dbReference>
<dbReference type="CDD" id="cd07987">
    <property type="entry name" value="LPLAT_MGAT-like"/>
    <property type="match status" value="1"/>
</dbReference>